<proteinExistence type="predicted"/>
<evidence type="ECO:0000313" key="5">
    <source>
        <dbReference type="EMBL" id="CAD6506516.1"/>
    </source>
</evidence>
<sequence>MDLAQSLLRSCMRSFYDTKYILVIDALIIHSASIRDDDLAYLMGINLKELHKLCGRLNEDRFLAVYHTRAEQKGDQTRLMSRTYYYIDYRATIDAIKWRVYLMNKNVQGNTIPQDERKEWFCNRCKSEWTQIDVLDRWDAKSGFLCHKCSFPLTHDPDNNRGGHEQSTRYHAQFRFITEILPKIDEIVIPENKFDQAMAARLEVTRDDTNPANETAPVDVSAAKPTAVKGMTNVGPSFISVTLTTANGPTDADLAAEKARKEKVAFQNAMPVHFTHSTVTGEQVKFGTQPSLSSSALETDRKAVGDESSAAIDGAEMDEYFARLKAEQAKEAELEQAEEYETDNEEEDDFEDVPVSSGAGNPTLSKSSTITSVSQSTVSLKRTSGDLKKSSITSATNVLVDSSSATDERAAKKVRIEEPAFKEEDESEEDMEFEDV</sequence>
<evidence type="ECO:0000256" key="1">
    <source>
        <dbReference type="ARBA" id="ARBA00023015"/>
    </source>
</evidence>
<dbReference type="InterPro" id="IPR002853">
    <property type="entry name" value="TFIIE_asu"/>
</dbReference>
<comment type="caution">
    <text evidence="5">The sequence shown here is derived from an EMBL/GenBank/DDBJ whole genome shotgun (WGS) entry which is preliminary data.</text>
</comment>
<feature type="region of interest" description="Disordered" evidence="3">
    <location>
        <begin position="329"/>
        <end position="436"/>
    </location>
</feature>
<dbReference type="AlphaFoldDB" id="A0A9W4DTN2"/>
<evidence type="ECO:0000313" key="6">
    <source>
        <dbReference type="Proteomes" id="UP000683417"/>
    </source>
</evidence>
<dbReference type="EMBL" id="CAJHIT010000011">
    <property type="protein sequence ID" value="CAD6506516.1"/>
    <property type="molecule type" value="Genomic_DNA"/>
</dbReference>
<reference evidence="5" key="1">
    <citation type="submission" date="2020-10" db="EMBL/GenBank/DDBJ databases">
        <authorList>
            <person name="Muller C M."/>
        </authorList>
    </citation>
    <scope>NUCLEOTIDE SEQUENCE</scope>
    <source>
        <strain evidence="5">THUN-12</strain>
    </source>
</reference>
<dbReference type="Pfam" id="PF02002">
    <property type="entry name" value="TFIIE_alpha"/>
    <property type="match status" value="1"/>
</dbReference>
<feature type="region of interest" description="Disordered" evidence="3">
    <location>
        <begin position="287"/>
        <end position="311"/>
    </location>
</feature>
<dbReference type="PANTHER" id="PTHR13097">
    <property type="entry name" value="TRANSCRIPTION INITIATION FACTOR IIE, ALPHA SUBUNIT"/>
    <property type="match status" value="1"/>
</dbReference>
<dbReference type="GO" id="GO:0005673">
    <property type="term" value="C:transcription factor TFIIE complex"/>
    <property type="evidence" value="ECO:0007669"/>
    <property type="project" value="TreeGrafter"/>
</dbReference>
<dbReference type="SMART" id="SM00531">
    <property type="entry name" value="TFIIE"/>
    <property type="match status" value="1"/>
</dbReference>
<feature type="compositionally biased region" description="Polar residues" evidence="3">
    <location>
        <begin position="287"/>
        <end position="297"/>
    </location>
</feature>
<gene>
    <name evidence="5" type="ORF">BGTH12_LOCUS7874</name>
</gene>
<dbReference type="InterPro" id="IPR024550">
    <property type="entry name" value="TFIIEa/SarR/Rpc3_HTH_dom"/>
</dbReference>
<feature type="compositionally biased region" description="Acidic residues" evidence="3">
    <location>
        <begin position="334"/>
        <end position="352"/>
    </location>
</feature>
<keyword evidence="1" id="KW-0805">Transcription regulation</keyword>
<dbReference type="InterPro" id="IPR039997">
    <property type="entry name" value="TFE"/>
</dbReference>
<evidence type="ECO:0000256" key="3">
    <source>
        <dbReference type="SAM" id="MobiDB-lite"/>
    </source>
</evidence>
<protein>
    <submittedName>
        <fullName evidence="5">BgTH12-07743</fullName>
    </submittedName>
</protein>
<accession>A0A9W4DTN2</accession>
<feature type="compositionally biased region" description="Polar residues" evidence="3">
    <location>
        <begin position="390"/>
        <end position="405"/>
    </location>
</feature>
<feature type="domain" description="HTH TFE/IIEalpha-type" evidence="4">
    <location>
        <begin position="4"/>
        <end position="97"/>
    </location>
</feature>
<dbReference type="PROSITE" id="PS51344">
    <property type="entry name" value="HTH_TFE_IIE"/>
    <property type="match status" value="1"/>
</dbReference>
<dbReference type="InterPro" id="IPR017919">
    <property type="entry name" value="TFIIE/TFIIEa_HTH"/>
</dbReference>
<dbReference type="Proteomes" id="UP000683417">
    <property type="component" value="Unassembled WGS sequence"/>
</dbReference>
<keyword evidence="2" id="KW-0804">Transcription</keyword>
<feature type="compositionally biased region" description="Low complexity" evidence="3">
    <location>
        <begin position="363"/>
        <end position="380"/>
    </location>
</feature>
<organism evidence="5 6">
    <name type="scientific">Blumeria graminis f. sp. triticale</name>
    <dbReference type="NCBI Taxonomy" id="1689686"/>
    <lineage>
        <taxon>Eukaryota</taxon>
        <taxon>Fungi</taxon>
        <taxon>Dikarya</taxon>
        <taxon>Ascomycota</taxon>
        <taxon>Pezizomycotina</taxon>
        <taxon>Leotiomycetes</taxon>
        <taxon>Erysiphales</taxon>
        <taxon>Erysiphaceae</taxon>
        <taxon>Blumeria</taxon>
    </lineage>
</organism>
<feature type="compositionally biased region" description="Basic and acidic residues" evidence="3">
    <location>
        <begin position="406"/>
        <end position="422"/>
    </location>
</feature>
<name>A0A9W4DTN2_BLUGR</name>
<evidence type="ECO:0000259" key="4">
    <source>
        <dbReference type="PROSITE" id="PS51344"/>
    </source>
</evidence>
<evidence type="ECO:0000256" key="2">
    <source>
        <dbReference type="ARBA" id="ARBA00023163"/>
    </source>
</evidence>
<dbReference type="GO" id="GO:0006367">
    <property type="term" value="P:transcription initiation at RNA polymerase II promoter"/>
    <property type="evidence" value="ECO:0007669"/>
    <property type="project" value="InterPro"/>
</dbReference>
<feature type="compositionally biased region" description="Acidic residues" evidence="3">
    <location>
        <begin position="423"/>
        <end position="436"/>
    </location>
</feature>
<dbReference type="PANTHER" id="PTHR13097:SF7">
    <property type="entry name" value="GENERAL TRANSCRIPTION FACTOR IIE SUBUNIT 1"/>
    <property type="match status" value="1"/>
</dbReference>